<sequence length="104" mass="11577">MNFQTFVFPKVILPDLRTLASALRAKLGRDPVGFSPSRTAFISPAPRVSPVPLAHWRICPTTGQLLQHWDHADPQDPQSRNASSLFAQASLMLSLYVSAHGWKR</sequence>
<gene>
    <name evidence="1" type="ORF">GNF76_22785</name>
</gene>
<evidence type="ECO:0000313" key="1">
    <source>
        <dbReference type="EMBL" id="MUF07184.1"/>
    </source>
</evidence>
<dbReference type="Proteomes" id="UP000438196">
    <property type="component" value="Unassembled WGS sequence"/>
</dbReference>
<dbReference type="EMBL" id="WNNK01000022">
    <property type="protein sequence ID" value="MUF07184.1"/>
    <property type="molecule type" value="Genomic_DNA"/>
</dbReference>
<reference evidence="1 2" key="1">
    <citation type="submission" date="2019-11" db="EMBL/GenBank/DDBJ databases">
        <title>Pseudomonas karstica sp. nov. and Pseudomonas spelaei sp. nov. from karst caves.</title>
        <authorList>
            <person name="Zeman M."/>
        </authorList>
    </citation>
    <scope>NUCLEOTIDE SEQUENCE [LARGE SCALE GENOMIC DNA]</scope>
    <source>
        <strain evidence="1 2">CCM 7893</strain>
    </source>
</reference>
<comment type="caution">
    <text evidence="1">The sequence shown here is derived from an EMBL/GenBank/DDBJ whole genome shotgun (WGS) entry which is preliminary data.</text>
</comment>
<organism evidence="1 2">
    <name type="scientific">Pseudomonas spelaei</name>
    <dbReference type="NCBI Taxonomy" id="1055469"/>
    <lineage>
        <taxon>Bacteria</taxon>
        <taxon>Pseudomonadati</taxon>
        <taxon>Pseudomonadota</taxon>
        <taxon>Gammaproteobacteria</taxon>
        <taxon>Pseudomonadales</taxon>
        <taxon>Pseudomonadaceae</taxon>
        <taxon>Pseudomonas</taxon>
    </lineage>
</organism>
<dbReference type="AlphaFoldDB" id="A0A6I3WH61"/>
<name>A0A6I3WH61_9PSED</name>
<evidence type="ECO:0000313" key="2">
    <source>
        <dbReference type="Proteomes" id="UP000438196"/>
    </source>
</evidence>
<protein>
    <submittedName>
        <fullName evidence="1">Uncharacterized protein</fullName>
    </submittedName>
</protein>
<keyword evidence="2" id="KW-1185">Reference proteome</keyword>
<proteinExistence type="predicted"/>
<dbReference type="RefSeq" id="WP_155585336.1">
    <property type="nucleotide sequence ID" value="NZ_JBHSTH010000022.1"/>
</dbReference>
<accession>A0A6I3WH61</accession>
<dbReference type="OrthoDB" id="6976740at2"/>